<dbReference type="RefSeq" id="WP_040828163.1">
    <property type="nucleotide sequence ID" value="NZ_JBIAQY010000011.1"/>
</dbReference>
<dbReference type="Proteomes" id="UP001601992">
    <property type="component" value="Unassembled WGS sequence"/>
</dbReference>
<dbReference type="CDD" id="cd04301">
    <property type="entry name" value="NAT_SF"/>
    <property type="match status" value="1"/>
</dbReference>
<feature type="domain" description="N-acetyltransferase" evidence="1">
    <location>
        <begin position="5"/>
        <end position="157"/>
    </location>
</feature>
<keyword evidence="2" id="KW-0012">Acyltransferase</keyword>
<dbReference type="EMBL" id="JBIAQY010000011">
    <property type="protein sequence ID" value="MFF3571692.1"/>
    <property type="molecule type" value="Genomic_DNA"/>
</dbReference>
<evidence type="ECO:0000313" key="3">
    <source>
        <dbReference type="Proteomes" id="UP001601992"/>
    </source>
</evidence>
<evidence type="ECO:0000259" key="1">
    <source>
        <dbReference type="PROSITE" id="PS51186"/>
    </source>
</evidence>
<dbReference type="SUPFAM" id="SSF55729">
    <property type="entry name" value="Acyl-CoA N-acyltransferases (Nat)"/>
    <property type="match status" value="1"/>
</dbReference>
<dbReference type="InterPro" id="IPR016181">
    <property type="entry name" value="Acyl_CoA_acyltransferase"/>
</dbReference>
<dbReference type="EC" id="2.3.1.-" evidence="2"/>
<keyword evidence="3" id="KW-1185">Reference proteome</keyword>
<evidence type="ECO:0000313" key="2">
    <source>
        <dbReference type="EMBL" id="MFF3571692.1"/>
    </source>
</evidence>
<dbReference type="Gene3D" id="3.40.630.30">
    <property type="match status" value="1"/>
</dbReference>
<dbReference type="Pfam" id="PF00583">
    <property type="entry name" value="Acetyltransf_1"/>
    <property type="match status" value="1"/>
</dbReference>
<keyword evidence="2" id="KW-0808">Transferase</keyword>
<proteinExistence type="predicted"/>
<dbReference type="InterPro" id="IPR000182">
    <property type="entry name" value="GNAT_dom"/>
</dbReference>
<reference evidence="2 3" key="1">
    <citation type="submission" date="2024-10" db="EMBL/GenBank/DDBJ databases">
        <title>The Natural Products Discovery Center: Release of the First 8490 Sequenced Strains for Exploring Actinobacteria Biosynthetic Diversity.</title>
        <authorList>
            <person name="Kalkreuter E."/>
            <person name="Kautsar S.A."/>
            <person name="Yang D."/>
            <person name="Bader C.D."/>
            <person name="Teijaro C.N."/>
            <person name="Fluegel L."/>
            <person name="Davis C.M."/>
            <person name="Simpson J.R."/>
            <person name="Lauterbach L."/>
            <person name="Steele A.D."/>
            <person name="Gui C."/>
            <person name="Meng S."/>
            <person name="Li G."/>
            <person name="Viehrig K."/>
            <person name="Ye F."/>
            <person name="Su P."/>
            <person name="Kiefer A.F."/>
            <person name="Nichols A."/>
            <person name="Cepeda A.J."/>
            <person name="Yan W."/>
            <person name="Fan B."/>
            <person name="Jiang Y."/>
            <person name="Adhikari A."/>
            <person name="Zheng C.-J."/>
            <person name="Schuster L."/>
            <person name="Cowan T.M."/>
            <person name="Smanski M.J."/>
            <person name="Chevrette M.G."/>
            <person name="De Carvalho L.P.S."/>
            <person name="Shen B."/>
        </authorList>
    </citation>
    <scope>NUCLEOTIDE SEQUENCE [LARGE SCALE GENOMIC DNA]</scope>
    <source>
        <strain evidence="2 3">NPDC002593</strain>
    </source>
</reference>
<comment type="caution">
    <text evidence="2">The sequence shown here is derived from an EMBL/GenBank/DDBJ whole genome shotgun (WGS) entry which is preliminary data.</text>
</comment>
<gene>
    <name evidence="2" type="ORF">ACFYXQ_28335</name>
</gene>
<dbReference type="PROSITE" id="PS51186">
    <property type="entry name" value="GNAT"/>
    <property type="match status" value="1"/>
</dbReference>
<name>A0ABW6S5X2_9NOCA</name>
<organism evidence="2 3">
    <name type="scientific">Nocardia jiangxiensis</name>
    <dbReference type="NCBI Taxonomy" id="282685"/>
    <lineage>
        <taxon>Bacteria</taxon>
        <taxon>Bacillati</taxon>
        <taxon>Actinomycetota</taxon>
        <taxon>Actinomycetes</taxon>
        <taxon>Mycobacteriales</taxon>
        <taxon>Nocardiaceae</taxon>
        <taxon>Nocardia</taxon>
    </lineage>
</organism>
<sequence>MLDEPNVVPLSRADGGEILTLQRAAYVSEAQAHADLTLPPLTQTLPQLLDELGSPAVLAFGIRDHARLVAAVRVMIEGSVGHLGRLVVAPDHQWNSFGSALLTAAETLVPSTITEMRLFTGEKSHANLRLYKRFGYSEVRRSRAGDYDLVHPAKPLSSDRS</sequence>
<accession>A0ABW6S5X2</accession>
<protein>
    <submittedName>
        <fullName evidence="2">GNAT family N-acetyltransferase</fullName>
        <ecNumber evidence="2">2.3.1.-</ecNumber>
    </submittedName>
</protein>
<dbReference type="GO" id="GO:0016746">
    <property type="term" value="F:acyltransferase activity"/>
    <property type="evidence" value="ECO:0007669"/>
    <property type="project" value="UniProtKB-KW"/>
</dbReference>